<comment type="caution">
    <text evidence="2">The sequence shown here is derived from an EMBL/GenBank/DDBJ whole genome shotgun (WGS) entry which is preliminary data.</text>
</comment>
<dbReference type="AlphaFoldDB" id="A0A9X0QWM0"/>
<organism evidence="2 3">
    <name type="scientific">Siccirubricoccus deserti</name>
    <dbReference type="NCBI Taxonomy" id="2013562"/>
    <lineage>
        <taxon>Bacteria</taxon>
        <taxon>Pseudomonadati</taxon>
        <taxon>Pseudomonadota</taxon>
        <taxon>Alphaproteobacteria</taxon>
        <taxon>Acetobacterales</taxon>
        <taxon>Roseomonadaceae</taxon>
        <taxon>Siccirubricoccus</taxon>
    </lineage>
</organism>
<feature type="region of interest" description="Disordered" evidence="1">
    <location>
        <begin position="24"/>
        <end position="45"/>
    </location>
</feature>
<sequence>MRIVMAVGFALLVGLPLAGCISSSNPSPPPQTIVVPPGTVLTPAR</sequence>
<proteinExistence type="predicted"/>
<dbReference type="EMBL" id="JACOMF010000006">
    <property type="protein sequence ID" value="MBC4015276.1"/>
    <property type="molecule type" value="Genomic_DNA"/>
</dbReference>
<dbReference type="RefSeq" id="WP_186770043.1">
    <property type="nucleotide sequence ID" value="NZ_JACOMF010000006.1"/>
</dbReference>
<protein>
    <submittedName>
        <fullName evidence="2">Uncharacterized protein</fullName>
    </submittedName>
</protein>
<reference evidence="2" key="1">
    <citation type="submission" date="2020-08" db="EMBL/GenBank/DDBJ databases">
        <authorList>
            <person name="Hu Y."/>
            <person name="Nguyen S.V."/>
            <person name="Li F."/>
            <person name="Fanning S."/>
        </authorList>
    </citation>
    <scope>NUCLEOTIDE SEQUENCE</scope>
    <source>
        <strain evidence="2">SYSU D8009</strain>
    </source>
</reference>
<accession>A0A9X0QWM0</accession>
<dbReference type="Proteomes" id="UP000600101">
    <property type="component" value="Unassembled WGS sequence"/>
</dbReference>
<keyword evidence="3" id="KW-1185">Reference proteome</keyword>
<evidence type="ECO:0000256" key="1">
    <source>
        <dbReference type="SAM" id="MobiDB-lite"/>
    </source>
</evidence>
<feature type="compositionally biased region" description="Low complexity" evidence="1">
    <location>
        <begin position="32"/>
        <end position="45"/>
    </location>
</feature>
<evidence type="ECO:0000313" key="2">
    <source>
        <dbReference type="EMBL" id="MBC4015276.1"/>
    </source>
</evidence>
<name>A0A9X0QWM0_9PROT</name>
<evidence type="ECO:0000313" key="3">
    <source>
        <dbReference type="Proteomes" id="UP000600101"/>
    </source>
</evidence>
<gene>
    <name evidence="2" type="ORF">H7965_08045</name>
</gene>